<dbReference type="InterPro" id="IPR050300">
    <property type="entry name" value="GDXG_lipolytic_enzyme"/>
</dbReference>
<evidence type="ECO:0000259" key="2">
    <source>
        <dbReference type="Pfam" id="PF07859"/>
    </source>
</evidence>
<keyword evidence="1 3" id="KW-0378">Hydrolase</keyword>
<dbReference type="Gene3D" id="3.40.50.1820">
    <property type="entry name" value="alpha/beta hydrolase"/>
    <property type="match status" value="1"/>
</dbReference>
<sequence>MPAAPVTVDEILQTGNMDPDFEAAWKSRGCPSGDMPTDVLTLKAIVAGSLSGLQKKLGTSRPANFTEAEHTITLTSGFSSRILVCHTTPDAHPNPVPVIVLFHGGAHVLGYPEFDIPLARELAAVHNAAVICPSTRKAPEDPFPSMIDDAWALLQLVARDALAEPASRVLLPHHADAKAGFLVGGTSSGANFADVAVHLARNANLSPPVTGQSLFCGAFIDPERVPASYQPRYLSMEQNKDTPVANHKFMQAFRDAINLDRESPLWAPFDQHDAEGIAAGHMGMPPTYFQVCGMDMNRDDGLIYERVLREECAVPTKLDVYSGFPHCWWDPGGIEEKDGGYDQGCRLAARPCLID</sequence>
<dbReference type="GO" id="GO:0016787">
    <property type="term" value="F:hydrolase activity"/>
    <property type="evidence" value="ECO:0007669"/>
    <property type="project" value="UniProtKB-KW"/>
</dbReference>
<dbReference type="InterPro" id="IPR013094">
    <property type="entry name" value="AB_hydrolase_3"/>
</dbReference>
<dbReference type="Pfam" id="PF07859">
    <property type="entry name" value="Abhydrolase_3"/>
    <property type="match status" value="1"/>
</dbReference>
<comment type="caution">
    <text evidence="3">The sequence shown here is derived from an EMBL/GenBank/DDBJ whole genome shotgun (WGS) entry which is preliminary data.</text>
</comment>
<dbReference type="PANTHER" id="PTHR48081">
    <property type="entry name" value="AB HYDROLASE SUPERFAMILY PROTEIN C4A8.06C"/>
    <property type="match status" value="1"/>
</dbReference>
<organism evidence="3 4">
    <name type="scientific">Immersiella caudata</name>
    <dbReference type="NCBI Taxonomy" id="314043"/>
    <lineage>
        <taxon>Eukaryota</taxon>
        <taxon>Fungi</taxon>
        <taxon>Dikarya</taxon>
        <taxon>Ascomycota</taxon>
        <taxon>Pezizomycotina</taxon>
        <taxon>Sordariomycetes</taxon>
        <taxon>Sordariomycetidae</taxon>
        <taxon>Sordariales</taxon>
        <taxon>Lasiosphaeriaceae</taxon>
        <taxon>Immersiella</taxon>
    </lineage>
</organism>
<evidence type="ECO:0000313" key="4">
    <source>
        <dbReference type="Proteomes" id="UP001175000"/>
    </source>
</evidence>
<dbReference type="AlphaFoldDB" id="A0AA39WZ04"/>
<feature type="domain" description="Alpha/beta hydrolase fold-3" evidence="2">
    <location>
        <begin position="99"/>
        <end position="329"/>
    </location>
</feature>
<name>A0AA39WZ04_9PEZI</name>
<proteinExistence type="predicted"/>
<protein>
    <submittedName>
        <fullName evidence="3">Alpha/Beta hydrolase protein</fullName>
    </submittedName>
</protein>
<reference evidence="3" key="1">
    <citation type="submission" date="2023-06" db="EMBL/GenBank/DDBJ databases">
        <title>Genome-scale phylogeny and comparative genomics of the fungal order Sordariales.</title>
        <authorList>
            <consortium name="Lawrence Berkeley National Laboratory"/>
            <person name="Hensen N."/>
            <person name="Bonometti L."/>
            <person name="Westerberg I."/>
            <person name="Brannstrom I.O."/>
            <person name="Guillou S."/>
            <person name="Cros-Aarteil S."/>
            <person name="Calhoun S."/>
            <person name="Haridas S."/>
            <person name="Kuo A."/>
            <person name="Mondo S."/>
            <person name="Pangilinan J."/>
            <person name="Riley R."/>
            <person name="Labutti K."/>
            <person name="Andreopoulos B."/>
            <person name="Lipzen A."/>
            <person name="Chen C."/>
            <person name="Yanf M."/>
            <person name="Daum C."/>
            <person name="Ng V."/>
            <person name="Clum A."/>
            <person name="Steindorff A."/>
            <person name="Ohm R."/>
            <person name="Martin F."/>
            <person name="Silar P."/>
            <person name="Natvig D."/>
            <person name="Lalanne C."/>
            <person name="Gautier V."/>
            <person name="Ament-Velasquez S.L."/>
            <person name="Kruys A."/>
            <person name="Hutchinson M.I."/>
            <person name="Powell A.J."/>
            <person name="Barry K."/>
            <person name="Miller A.N."/>
            <person name="Grigoriev I.V."/>
            <person name="Debuchy R."/>
            <person name="Gladieux P."/>
            <person name="Thoren M.H."/>
            <person name="Johannesson H."/>
        </authorList>
    </citation>
    <scope>NUCLEOTIDE SEQUENCE</scope>
    <source>
        <strain evidence="3">CBS 606.72</strain>
    </source>
</reference>
<dbReference type="PANTHER" id="PTHR48081:SF8">
    <property type="entry name" value="ALPHA_BETA HYDROLASE FOLD-3 DOMAIN-CONTAINING PROTEIN-RELATED"/>
    <property type="match status" value="1"/>
</dbReference>
<dbReference type="SUPFAM" id="SSF53474">
    <property type="entry name" value="alpha/beta-Hydrolases"/>
    <property type="match status" value="1"/>
</dbReference>
<dbReference type="EMBL" id="JAULSU010000003">
    <property type="protein sequence ID" value="KAK0624131.1"/>
    <property type="molecule type" value="Genomic_DNA"/>
</dbReference>
<keyword evidence="4" id="KW-1185">Reference proteome</keyword>
<evidence type="ECO:0000313" key="3">
    <source>
        <dbReference type="EMBL" id="KAK0624131.1"/>
    </source>
</evidence>
<dbReference type="Proteomes" id="UP001175000">
    <property type="component" value="Unassembled WGS sequence"/>
</dbReference>
<gene>
    <name evidence="3" type="ORF">B0T14DRAFT_565429</name>
</gene>
<accession>A0AA39WZ04</accession>
<dbReference type="InterPro" id="IPR029058">
    <property type="entry name" value="AB_hydrolase_fold"/>
</dbReference>
<evidence type="ECO:0000256" key="1">
    <source>
        <dbReference type="ARBA" id="ARBA00022801"/>
    </source>
</evidence>